<dbReference type="PANTHER" id="PTHR21299">
    <property type="entry name" value="CYTIDYLATE KINASE/PANTOATE-BETA-ALANINE LIGASE"/>
    <property type="match status" value="1"/>
</dbReference>
<name>A0ABP8UT20_9ACTN</name>
<keyword evidence="10" id="KW-1185">Reference proteome</keyword>
<dbReference type="EMBL" id="BAABHK010000024">
    <property type="protein sequence ID" value="GAA4638644.1"/>
    <property type="molecule type" value="Genomic_DNA"/>
</dbReference>
<evidence type="ECO:0000256" key="6">
    <source>
        <dbReference type="ARBA" id="ARBA00022741"/>
    </source>
</evidence>
<organism evidence="9 10">
    <name type="scientific">Actinoallomurus vinaceus</name>
    <dbReference type="NCBI Taxonomy" id="1080074"/>
    <lineage>
        <taxon>Bacteria</taxon>
        <taxon>Bacillati</taxon>
        <taxon>Actinomycetota</taxon>
        <taxon>Actinomycetes</taxon>
        <taxon>Streptosporangiales</taxon>
        <taxon>Thermomonosporaceae</taxon>
        <taxon>Actinoallomurus</taxon>
    </lineage>
</organism>
<dbReference type="GO" id="GO:0016874">
    <property type="term" value="F:ligase activity"/>
    <property type="evidence" value="ECO:0007669"/>
    <property type="project" value="UniProtKB-KW"/>
</dbReference>
<dbReference type="InterPro" id="IPR042176">
    <property type="entry name" value="Pantoate_ligase_C"/>
</dbReference>
<protein>
    <recommendedName>
        <fullName evidence="3">pantoate--beta-alanine ligase (AMP-forming)</fullName>
        <ecNumber evidence="3">6.3.2.1</ecNumber>
    </recommendedName>
</protein>
<comment type="caution">
    <text evidence="9">The sequence shown here is derived from an EMBL/GenBank/DDBJ whole genome shotgun (WGS) entry which is preliminary data.</text>
</comment>
<evidence type="ECO:0000313" key="9">
    <source>
        <dbReference type="EMBL" id="GAA4638644.1"/>
    </source>
</evidence>
<evidence type="ECO:0000256" key="8">
    <source>
        <dbReference type="ARBA" id="ARBA00048258"/>
    </source>
</evidence>
<evidence type="ECO:0000256" key="1">
    <source>
        <dbReference type="ARBA" id="ARBA00004990"/>
    </source>
</evidence>
<dbReference type="RefSeq" id="WP_345442148.1">
    <property type="nucleotide sequence ID" value="NZ_BAABHK010000024.1"/>
</dbReference>
<evidence type="ECO:0000313" key="10">
    <source>
        <dbReference type="Proteomes" id="UP001501442"/>
    </source>
</evidence>
<keyword evidence="7" id="KW-0067">ATP-binding</keyword>
<evidence type="ECO:0000256" key="2">
    <source>
        <dbReference type="ARBA" id="ARBA00009256"/>
    </source>
</evidence>
<accession>A0ABP8UT20</accession>
<dbReference type="PANTHER" id="PTHR21299:SF1">
    <property type="entry name" value="PANTOATE--BETA-ALANINE LIGASE"/>
    <property type="match status" value="1"/>
</dbReference>
<dbReference type="Pfam" id="PF02569">
    <property type="entry name" value="Pantoate_ligase"/>
    <property type="match status" value="1"/>
</dbReference>
<dbReference type="SUPFAM" id="SSF52374">
    <property type="entry name" value="Nucleotidylyl transferase"/>
    <property type="match status" value="1"/>
</dbReference>
<comment type="catalytic activity">
    <reaction evidence="8">
        <text>(R)-pantoate + beta-alanine + ATP = (R)-pantothenate + AMP + diphosphate + H(+)</text>
        <dbReference type="Rhea" id="RHEA:10912"/>
        <dbReference type="ChEBI" id="CHEBI:15378"/>
        <dbReference type="ChEBI" id="CHEBI:15980"/>
        <dbReference type="ChEBI" id="CHEBI:29032"/>
        <dbReference type="ChEBI" id="CHEBI:30616"/>
        <dbReference type="ChEBI" id="CHEBI:33019"/>
        <dbReference type="ChEBI" id="CHEBI:57966"/>
        <dbReference type="ChEBI" id="CHEBI:456215"/>
        <dbReference type="EC" id="6.3.2.1"/>
    </reaction>
</comment>
<comment type="similarity">
    <text evidence="2">Belongs to the pantothenate synthetase family.</text>
</comment>
<dbReference type="Gene3D" id="3.30.1300.10">
    <property type="entry name" value="Pantoate-beta-alanine ligase, C-terminal domain"/>
    <property type="match status" value="1"/>
</dbReference>
<evidence type="ECO:0000256" key="4">
    <source>
        <dbReference type="ARBA" id="ARBA00022598"/>
    </source>
</evidence>
<proteinExistence type="inferred from homology"/>
<dbReference type="Gene3D" id="3.40.50.620">
    <property type="entry name" value="HUPs"/>
    <property type="match status" value="1"/>
</dbReference>
<dbReference type="InterPro" id="IPR003721">
    <property type="entry name" value="Pantoate_ligase"/>
</dbReference>
<evidence type="ECO:0000256" key="3">
    <source>
        <dbReference type="ARBA" id="ARBA00012219"/>
    </source>
</evidence>
<sequence>MLHVKSVEEARPVLRELWATGKSIGSVHTLGALHAAHAEVIKRSAAENDQTIVTVYPNRIQLFPGSVYQYDLGADLALAESCGATVVISSDDEEMYPPEYATFIDQGQAHHRLNSSVFDFASRGQVTGAIRWISLCRPTVSYFGMKDIEQALLVQRAVRDLLIDCEIRHVPCVRIAGTGVPVSSRLRFLPPERLAEVGSIYTMLEAGRQMVRDGAHDADAVIDRMRAMLDKSLSTFQVVYVTIVDVEQFAPLSRVESPFILHCAVTDGDLHHFDGLCIRTPEDLANSPEMIWLHDAGRG</sequence>
<evidence type="ECO:0000256" key="7">
    <source>
        <dbReference type="ARBA" id="ARBA00022840"/>
    </source>
</evidence>
<dbReference type="Proteomes" id="UP001501442">
    <property type="component" value="Unassembled WGS sequence"/>
</dbReference>
<gene>
    <name evidence="9" type="ORF">GCM10023196_097190</name>
</gene>
<keyword evidence="4 9" id="KW-0436">Ligase</keyword>
<comment type="pathway">
    <text evidence="1">Cofactor biosynthesis; (R)-pantothenate biosynthesis; (R)-pantothenate from (R)-pantoate and beta-alanine: step 1/1.</text>
</comment>
<keyword evidence="5" id="KW-0566">Pantothenate biosynthesis</keyword>
<dbReference type="EC" id="6.3.2.1" evidence="3"/>
<evidence type="ECO:0000256" key="5">
    <source>
        <dbReference type="ARBA" id="ARBA00022655"/>
    </source>
</evidence>
<reference evidence="10" key="1">
    <citation type="journal article" date="2019" name="Int. J. Syst. Evol. Microbiol.">
        <title>The Global Catalogue of Microorganisms (GCM) 10K type strain sequencing project: providing services to taxonomists for standard genome sequencing and annotation.</title>
        <authorList>
            <consortium name="The Broad Institute Genomics Platform"/>
            <consortium name="The Broad Institute Genome Sequencing Center for Infectious Disease"/>
            <person name="Wu L."/>
            <person name="Ma J."/>
        </authorList>
    </citation>
    <scope>NUCLEOTIDE SEQUENCE [LARGE SCALE GENOMIC DNA]</scope>
    <source>
        <strain evidence="10">JCM 17939</strain>
    </source>
</reference>
<dbReference type="InterPro" id="IPR014729">
    <property type="entry name" value="Rossmann-like_a/b/a_fold"/>
</dbReference>
<keyword evidence="6" id="KW-0547">Nucleotide-binding</keyword>